<dbReference type="GO" id="GO:0003677">
    <property type="term" value="F:DNA binding"/>
    <property type="evidence" value="ECO:0007669"/>
    <property type="project" value="InterPro"/>
</dbReference>
<evidence type="ECO:0000313" key="3">
    <source>
        <dbReference type="Proteomes" id="UP000005877"/>
    </source>
</evidence>
<evidence type="ECO:0000313" key="2">
    <source>
        <dbReference type="EMBL" id="AET64029.1"/>
    </source>
</evidence>
<keyword evidence="3" id="KW-1185">Reference proteome</keyword>
<sequence>MRSEPARGKSRLDFLLAGERPCLLEAKSCTLVRDGVALFPDAPTERGRRHLQELAGAVREGCRAAIVFVVMRGGAPALRPNDETDPAFGAALREAAAGGVEAMALAARYRDGWVELSGRVAVDLYGRK</sequence>
<dbReference type="PANTHER" id="PTHR30545:SF2">
    <property type="entry name" value="SUGAR FERMENTATION STIMULATION PROTEIN A"/>
    <property type="match status" value="1"/>
</dbReference>
<dbReference type="InterPro" id="IPR005224">
    <property type="entry name" value="SfsA"/>
</dbReference>
<gene>
    <name evidence="2" type="ordered locus">Mhar_0651</name>
</gene>
<organism evidence="2 3">
    <name type="scientific">Methanothrix harundinacea (strain 6Ac)</name>
    <name type="common">Methanosaeta harundinacea</name>
    <dbReference type="NCBI Taxonomy" id="1110509"/>
    <lineage>
        <taxon>Archaea</taxon>
        <taxon>Methanobacteriati</taxon>
        <taxon>Methanobacteriota</taxon>
        <taxon>Stenosarchaea group</taxon>
        <taxon>Methanomicrobia</taxon>
        <taxon>Methanotrichales</taxon>
        <taxon>Methanotrichaceae</taxon>
        <taxon>Methanothrix</taxon>
    </lineage>
</organism>
<dbReference type="HOGENOM" id="CLU_1954664_0_0_2"/>
<dbReference type="Gene3D" id="3.40.1350.60">
    <property type="match status" value="1"/>
</dbReference>
<evidence type="ECO:0000259" key="1">
    <source>
        <dbReference type="Pfam" id="PF03749"/>
    </source>
</evidence>
<dbReference type="Pfam" id="PF03749">
    <property type="entry name" value="SfsA"/>
    <property type="match status" value="1"/>
</dbReference>
<dbReference type="CDD" id="cd22359">
    <property type="entry name" value="SfsA-like_bacterial"/>
    <property type="match status" value="1"/>
</dbReference>
<accession>G7WK36</accession>
<proteinExistence type="predicted"/>
<reference evidence="2 3" key="1">
    <citation type="journal article" date="2012" name="PLoS ONE">
        <title>The genome characteristics and predicted function of methyl-group oxidation pathway in the obligate aceticlastic methanogens, Methanosaeta spp.</title>
        <authorList>
            <person name="Zhu J."/>
            <person name="Zheng H."/>
            <person name="Ai G."/>
            <person name="Zhang G."/>
            <person name="Liu D."/>
            <person name="Liu X."/>
            <person name="Dong X."/>
        </authorList>
    </citation>
    <scope>NUCLEOTIDE SEQUENCE [LARGE SCALE GENOMIC DNA]</scope>
    <source>
        <strain evidence="2 3">6Ac</strain>
    </source>
</reference>
<dbReference type="InterPro" id="IPR040452">
    <property type="entry name" value="SfsA_C"/>
</dbReference>
<dbReference type="KEGG" id="mhi:Mhar_0651"/>
<dbReference type="AlphaFoldDB" id="G7WK36"/>
<dbReference type="PANTHER" id="PTHR30545">
    <property type="entry name" value="SUGAR FERMENTATION STIMULATION PROTEIN A"/>
    <property type="match status" value="1"/>
</dbReference>
<name>G7WK36_METH6</name>
<feature type="domain" description="Sugar fermentation stimulation protein C-terminal" evidence="1">
    <location>
        <begin position="2"/>
        <end position="109"/>
    </location>
</feature>
<dbReference type="STRING" id="1110509.Mhar_0651"/>
<protein>
    <submittedName>
        <fullName evidence="2">Sugar fermentation stimulation protein</fullName>
    </submittedName>
</protein>
<dbReference type="Proteomes" id="UP000005877">
    <property type="component" value="Chromosome"/>
</dbReference>
<dbReference type="PATRIC" id="fig|1110509.7.peg.725"/>
<dbReference type="EMBL" id="CP003117">
    <property type="protein sequence ID" value="AET64029.1"/>
    <property type="molecule type" value="Genomic_DNA"/>
</dbReference>